<dbReference type="STRING" id="469383.Cwoe_4922"/>
<dbReference type="InterPro" id="IPR036661">
    <property type="entry name" value="Luciferase-like_sf"/>
</dbReference>
<dbReference type="GO" id="GO:0046306">
    <property type="term" value="P:alkanesulfonate catabolic process"/>
    <property type="evidence" value="ECO:0007669"/>
    <property type="project" value="TreeGrafter"/>
</dbReference>
<dbReference type="eggNOG" id="COG2141">
    <property type="taxonomic scope" value="Bacteria"/>
</dbReference>
<dbReference type="SUPFAM" id="SSF51679">
    <property type="entry name" value="Bacterial luciferase-like"/>
    <property type="match status" value="1"/>
</dbReference>
<dbReference type="HOGENOM" id="CLU_027853_6_4_11"/>
<organism evidence="6 7">
    <name type="scientific">Conexibacter woesei (strain DSM 14684 / CCUG 47730 / CIP 108061 / JCM 11494 / NBRC 100937 / ID131577)</name>
    <dbReference type="NCBI Taxonomy" id="469383"/>
    <lineage>
        <taxon>Bacteria</taxon>
        <taxon>Bacillati</taxon>
        <taxon>Actinomycetota</taxon>
        <taxon>Thermoleophilia</taxon>
        <taxon>Solirubrobacterales</taxon>
        <taxon>Conexibacteraceae</taxon>
        <taxon>Conexibacter</taxon>
    </lineage>
</organism>
<keyword evidence="7" id="KW-1185">Reference proteome</keyword>
<name>D3FC39_CONWI</name>
<keyword evidence="2" id="KW-0288">FMN</keyword>
<reference evidence="6 7" key="1">
    <citation type="journal article" date="2010" name="Stand. Genomic Sci.">
        <title>Complete genome sequence of Conexibacter woesei type strain (ID131577).</title>
        <authorList>
            <person name="Pukall R."/>
            <person name="Lapidus A."/>
            <person name="Glavina Del Rio T."/>
            <person name="Copeland A."/>
            <person name="Tice H."/>
            <person name="Cheng J.-F."/>
            <person name="Lucas S."/>
            <person name="Chen F."/>
            <person name="Nolan M."/>
            <person name="Bruce D."/>
            <person name="Goodwin L."/>
            <person name="Pitluck S."/>
            <person name="Mavromatis K."/>
            <person name="Ivanova N."/>
            <person name="Ovchinnikova G."/>
            <person name="Pati A."/>
            <person name="Chen A."/>
            <person name="Palaniappan K."/>
            <person name="Land M."/>
            <person name="Hauser L."/>
            <person name="Chang Y.-J."/>
            <person name="Jeffries C.D."/>
            <person name="Chain P."/>
            <person name="Meincke L."/>
            <person name="Sims D."/>
            <person name="Brettin T."/>
            <person name="Detter J.C."/>
            <person name="Rohde M."/>
            <person name="Goeker M."/>
            <person name="Bristow J."/>
            <person name="Eisen J.A."/>
            <person name="Markowitz V."/>
            <person name="Kyrpides N.C."/>
            <person name="Klenk H.-P."/>
            <person name="Hugenholtz P."/>
        </authorList>
    </citation>
    <scope>NUCLEOTIDE SEQUENCE [LARGE SCALE GENOMIC DNA]</scope>
    <source>
        <strain evidence="7">DSM 14684 / CIP 108061 / JCM 11494 / NBRC 100937 / ID131577</strain>
    </source>
</reference>
<dbReference type="EMBL" id="CP001854">
    <property type="protein sequence ID" value="ADB53334.1"/>
    <property type="molecule type" value="Genomic_DNA"/>
</dbReference>
<gene>
    <name evidence="6" type="ordered locus">Cwoe_4922</name>
</gene>
<evidence type="ECO:0000313" key="6">
    <source>
        <dbReference type="EMBL" id="ADB53334.1"/>
    </source>
</evidence>
<evidence type="ECO:0000313" key="7">
    <source>
        <dbReference type="Proteomes" id="UP000008229"/>
    </source>
</evidence>
<keyword evidence="4" id="KW-0503">Monooxygenase</keyword>
<dbReference type="PANTHER" id="PTHR42847:SF8">
    <property type="entry name" value="CONSERVED PROTEIN"/>
    <property type="match status" value="1"/>
</dbReference>
<accession>D3FC39</accession>
<protein>
    <submittedName>
        <fullName evidence="6">Coenzyme F420-dependent N5 N10-methylene tetrahydromethanopterin reductase-like protein</fullName>
    </submittedName>
</protein>
<feature type="domain" description="Luciferase-like" evidence="5">
    <location>
        <begin position="9"/>
        <end position="211"/>
    </location>
</feature>
<dbReference type="Pfam" id="PF00296">
    <property type="entry name" value="Bac_luciferase"/>
    <property type="match status" value="1"/>
</dbReference>
<dbReference type="KEGG" id="cwo:Cwoe_4922"/>
<keyword evidence="3" id="KW-0560">Oxidoreductase</keyword>
<dbReference type="AlphaFoldDB" id="D3FC39"/>
<keyword evidence="1" id="KW-0285">Flavoprotein</keyword>
<proteinExistence type="predicted"/>
<evidence type="ECO:0000256" key="3">
    <source>
        <dbReference type="ARBA" id="ARBA00023002"/>
    </source>
</evidence>
<evidence type="ECO:0000256" key="4">
    <source>
        <dbReference type="ARBA" id="ARBA00023033"/>
    </source>
</evidence>
<dbReference type="GO" id="GO:0008726">
    <property type="term" value="F:alkanesulfonate monooxygenase activity"/>
    <property type="evidence" value="ECO:0007669"/>
    <property type="project" value="TreeGrafter"/>
</dbReference>
<dbReference type="NCBIfam" id="TIGR03856">
    <property type="entry name" value="F420_MSMEG_2906"/>
    <property type="match status" value="1"/>
</dbReference>
<dbReference type="Gene3D" id="3.20.20.30">
    <property type="entry name" value="Luciferase-like domain"/>
    <property type="match status" value="1"/>
</dbReference>
<dbReference type="InterPro" id="IPR011251">
    <property type="entry name" value="Luciferase-like_dom"/>
</dbReference>
<evidence type="ECO:0000256" key="1">
    <source>
        <dbReference type="ARBA" id="ARBA00022630"/>
    </source>
</evidence>
<evidence type="ECO:0000259" key="5">
    <source>
        <dbReference type="Pfam" id="PF00296"/>
    </source>
</evidence>
<sequence>MTRVRIGIQVQPQHADFDAMRRAWREAEELGVDTIFCWDHFFPLYGDPGGKHFEGIATLAALAQATERAHVGALVTCNSYRNPELLADAHRTIDHISGGRAIFGVGAGWFQRDYDEYGYEFGTAPDRLRALRAALPRIRERLGKLNPPPLGRLPLLVGGSGERVTLRLVAQHADMWHGFGGAETYRRKNEILLGHCAEVGRDPAEIERTWAIPPDDIGRADELVAAGVEHVIVGIGGSEDGGGYDLAPLRELVAWRDGR</sequence>
<dbReference type="RefSeq" id="WP_012936385.1">
    <property type="nucleotide sequence ID" value="NC_013739.1"/>
</dbReference>
<dbReference type="Proteomes" id="UP000008229">
    <property type="component" value="Chromosome"/>
</dbReference>
<dbReference type="PANTHER" id="PTHR42847">
    <property type="entry name" value="ALKANESULFONATE MONOOXYGENASE"/>
    <property type="match status" value="1"/>
</dbReference>
<evidence type="ECO:0000256" key="2">
    <source>
        <dbReference type="ARBA" id="ARBA00022643"/>
    </source>
</evidence>
<dbReference type="OrthoDB" id="143323at2"/>
<reference evidence="7" key="2">
    <citation type="submission" date="2010-01" db="EMBL/GenBank/DDBJ databases">
        <title>The complete genome of Conexibacter woesei DSM 14684.</title>
        <authorList>
            <consortium name="US DOE Joint Genome Institute (JGI-PGF)"/>
            <person name="Lucas S."/>
            <person name="Copeland A."/>
            <person name="Lapidus A."/>
            <person name="Glavina del Rio T."/>
            <person name="Dalin E."/>
            <person name="Tice H."/>
            <person name="Bruce D."/>
            <person name="Goodwin L."/>
            <person name="Pitluck S."/>
            <person name="Kyrpides N."/>
            <person name="Mavromatis K."/>
            <person name="Ivanova N."/>
            <person name="Mikhailova N."/>
            <person name="Chertkov O."/>
            <person name="Brettin T."/>
            <person name="Detter J.C."/>
            <person name="Han C."/>
            <person name="Larimer F."/>
            <person name="Land M."/>
            <person name="Hauser L."/>
            <person name="Markowitz V."/>
            <person name="Cheng J.-F."/>
            <person name="Hugenholtz P."/>
            <person name="Woyke T."/>
            <person name="Wu D."/>
            <person name="Pukall R."/>
            <person name="Steenblock K."/>
            <person name="Schneider S."/>
            <person name="Klenk H.-P."/>
            <person name="Eisen J.A."/>
        </authorList>
    </citation>
    <scope>NUCLEOTIDE SEQUENCE [LARGE SCALE GENOMIC DNA]</scope>
    <source>
        <strain evidence="7">DSM 14684 / CIP 108061 / JCM 11494 / NBRC 100937 / ID131577</strain>
    </source>
</reference>
<dbReference type="InterPro" id="IPR022480">
    <property type="entry name" value="F420_MSMEG2906"/>
</dbReference>
<dbReference type="InterPro" id="IPR050172">
    <property type="entry name" value="SsuD_RutA_monooxygenase"/>
</dbReference>